<dbReference type="GO" id="GO:0016740">
    <property type="term" value="F:transferase activity"/>
    <property type="evidence" value="ECO:0007669"/>
    <property type="project" value="UniProtKB-KW"/>
</dbReference>
<protein>
    <submittedName>
        <fullName evidence="6">Glutathione S-transferase</fullName>
    </submittedName>
</protein>
<gene>
    <name evidence="6" type="ORF">DI565_00815</name>
</gene>
<dbReference type="InterPro" id="IPR023352">
    <property type="entry name" value="MAPEG-like_dom_sf"/>
</dbReference>
<feature type="transmembrane region" description="Helical" evidence="5">
    <location>
        <begin position="77"/>
        <end position="98"/>
    </location>
</feature>
<dbReference type="SUPFAM" id="SSF161084">
    <property type="entry name" value="MAPEG domain-like"/>
    <property type="match status" value="1"/>
</dbReference>
<feature type="transmembrane region" description="Helical" evidence="5">
    <location>
        <begin position="110"/>
        <end position="129"/>
    </location>
</feature>
<evidence type="ECO:0000313" key="7">
    <source>
        <dbReference type="Proteomes" id="UP000249577"/>
    </source>
</evidence>
<keyword evidence="4 5" id="KW-0472">Membrane</keyword>
<dbReference type="GO" id="GO:0016020">
    <property type="term" value="C:membrane"/>
    <property type="evidence" value="ECO:0007669"/>
    <property type="project" value="UniProtKB-SubCell"/>
</dbReference>
<evidence type="ECO:0000256" key="1">
    <source>
        <dbReference type="ARBA" id="ARBA00004370"/>
    </source>
</evidence>
<reference evidence="6 7" key="1">
    <citation type="submission" date="2017-08" db="EMBL/GenBank/DDBJ databases">
        <title>Infants hospitalized years apart are colonized by the same room-sourced microbial strains.</title>
        <authorList>
            <person name="Brooks B."/>
            <person name="Olm M.R."/>
            <person name="Firek B.A."/>
            <person name="Baker R."/>
            <person name="Thomas B.C."/>
            <person name="Morowitz M.J."/>
            <person name="Banfield J.F."/>
        </authorList>
    </citation>
    <scope>NUCLEOTIDE SEQUENCE [LARGE SCALE GENOMIC DNA]</scope>
    <source>
        <strain evidence="6">S2_005_003_R2_43</strain>
    </source>
</reference>
<evidence type="ECO:0000256" key="3">
    <source>
        <dbReference type="ARBA" id="ARBA00022989"/>
    </source>
</evidence>
<dbReference type="InterPro" id="IPR001129">
    <property type="entry name" value="Membr-assoc_MAPEG"/>
</dbReference>
<proteinExistence type="predicted"/>
<evidence type="ECO:0000256" key="5">
    <source>
        <dbReference type="SAM" id="Phobius"/>
    </source>
</evidence>
<organism evidence="6 7">
    <name type="scientific">Ancylobacter novellus</name>
    <name type="common">Thiobacillus novellus</name>
    <dbReference type="NCBI Taxonomy" id="921"/>
    <lineage>
        <taxon>Bacteria</taxon>
        <taxon>Pseudomonadati</taxon>
        <taxon>Pseudomonadota</taxon>
        <taxon>Alphaproteobacteria</taxon>
        <taxon>Hyphomicrobiales</taxon>
        <taxon>Xanthobacteraceae</taxon>
        <taxon>Ancylobacter</taxon>
    </lineage>
</organism>
<comment type="subcellular location">
    <subcellularLocation>
        <location evidence="1">Membrane</location>
    </subcellularLocation>
</comment>
<dbReference type="EMBL" id="QFPN01000001">
    <property type="protein sequence ID" value="PZQ19340.1"/>
    <property type="molecule type" value="Genomic_DNA"/>
</dbReference>
<sequence>MIFPATTALFAALLALVYVGLSAWVVAGRLSGGVLHGDGGNNTLLKRIRSHGNFAEYVPLTLILVGLLEASGASRGIVATLLVVLLIARLLHPVGMLAPKNSPRQFACRGGGVIATFLVMTVAAVMLLARTL</sequence>
<dbReference type="Gene3D" id="1.20.120.550">
    <property type="entry name" value="Membrane associated eicosanoid/glutathione metabolism-like domain"/>
    <property type="match status" value="1"/>
</dbReference>
<evidence type="ECO:0000256" key="2">
    <source>
        <dbReference type="ARBA" id="ARBA00022692"/>
    </source>
</evidence>
<name>A0A2W5MZY6_ANCNO</name>
<dbReference type="Proteomes" id="UP000249577">
    <property type="component" value="Unassembled WGS sequence"/>
</dbReference>
<comment type="caution">
    <text evidence="6">The sequence shown here is derived from an EMBL/GenBank/DDBJ whole genome shotgun (WGS) entry which is preliminary data.</text>
</comment>
<dbReference type="AlphaFoldDB" id="A0A2W5MZY6"/>
<dbReference type="PANTHER" id="PTHR35814:SF1">
    <property type="entry name" value="GLUTATHIONE S-TRANSFERASE-RELATED"/>
    <property type="match status" value="1"/>
</dbReference>
<dbReference type="PANTHER" id="PTHR35814">
    <property type="match status" value="1"/>
</dbReference>
<evidence type="ECO:0000313" key="6">
    <source>
        <dbReference type="EMBL" id="PZQ19340.1"/>
    </source>
</evidence>
<dbReference type="Pfam" id="PF01124">
    <property type="entry name" value="MAPEG"/>
    <property type="match status" value="1"/>
</dbReference>
<evidence type="ECO:0000256" key="4">
    <source>
        <dbReference type="ARBA" id="ARBA00023136"/>
    </source>
</evidence>
<keyword evidence="3 5" id="KW-1133">Transmembrane helix</keyword>
<accession>A0A2W5MZY6</accession>
<keyword evidence="2 5" id="KW-0812">Transmembrane</keyword>
<keyword evidence="6" id="KW-0808">Transferase</keyword>